<comment type="caution">
    <text evidence="1">The sequence shown here is derived from an EMBL/GenBank/DDBJ whole genome shotgun (WGS) entry which is preliminary data.</text>
</comment>
<evidence type="ECO:0000313" key="2">
    <source>
        <dbReference type="Proteomes" id="UP000237347"/>
    </source>
</evidence>
<organism evidence="1 2">
    <name type="scientific">Quercus suber</name>
    <name type="common">Cork oak</name>
    <dbReference type="NCBI Taxonomy" id="58331"/>
    <lineage>
        <taxon>Eukaryota</taxon>
        <taxon>Viridiplantae</taxon>
        <taxon>Streptophyta</taxon>
        <taxon>Embryophyta</taxon>
        <taxon>Tracheophyta</taxon>
        <taxon>Spermatophyta</taxon>
        <taxon>Magnoliopsida</taxon>
        <taxon>eudicotyledons</taxon>
        <taxon>Gunneridae</taxon>
        <taxon>Pentapetalae</taxon>
        <taxon>rosids</taxon>
        <taxon>fabids</taxon>
        <taxon>Fagales</taxon>
        <taxon>Fagaceae</taxon>
        <taxon>Quercus</taxon>
    </lineage>
</organism>
<proteinExistence type="predicted"/>
<gene>
    <name evidence="1" type="ORF">CFP56_000605</name>
</gene>
<dbReference type="AlphaFoldDB" id="A0AAW0IPV0"/>
<dbReference type="PANTHER" id="PTHR45125">
    <property type="entry name" value="F21J9.4-RELATED"/>
    <property type="match status" value="1"/>
</dbReference>
<name>A0AAW0IPV0_QUESU</name>
<dbReference type="PANTHER" id="PTHR45125:SF3">
    <property type="entry name" value="NO-APICAL-MERISTEM-ASSOCIATED CARBOXY-TERMINAL DOMAIN PROTEIN"/>
    <property type="match status" value="1"/>
</dbReference>
<keyword evidence="2" id="KW-1185">Reference proteome</keyword>
<dbReference type="EMBL" id="PKMF04000954">
    <property type="protein sequence ID" value="KAK7816191.1"/>
    <property type="molecule type" value="Genomic_DNA"/>
</dbReference>
<accession>A0AAW0IPV0</accession>
<dbReference type="Proteomes" id="UP000237347">
    <property type="component" value="Unassembled WGS sequence"/>
</dbReference>
<sequence>MNLWSSINSKLCHSTTGTLVSWEFLVSSEGMKQGFFHWASRGIGVMDLQNLFFLDILQGKEQGFESFDNSILISQRRNNFTVDENIKLESAWLNVSLDAMTSTDQKTQHCGIEFDPPSTMTRNLTVLSRWLTIQRETNKFCGYLAQIENRNESGKTEHDKINDVKIMYKSNSKNAFQLEHCWRILMNEAK</sequence>
<evidence type="ECO:0000313" key="1">
    <source>
        <dbReference type="EMBL" id="KAK7816191.1"/>
    </source>
</evidence>
<protein>
    <submittedName>
        <fullName evidence="1">Uncharacterized protein</fullName>
    </submittedName>
</protein>
<reference evidence="1 2" key="1">
    <citation type="journal article" date="2018" name="Sci. Data">
        <title>The draft genome sequence of cork oak.</title>
        <authorList>
            <person name="Ramos A.M."/>
            <person name="Usie A."/>
            <person name="Barbosa P."/>
            <person name="Barros P.M."/>
            <person name="Capote T."/>
            <person name="Chaves I."/>
            <person name="Simoes F."/>
            <person name="Abreu I."/>
            <person name="Carrasquinho I."/>
            <person name="Faro C."/>
            <person name="Guimaraes J.B."/>
            <person name="Mendonca D."/>
            <person name="Nobrega F."/>
            <person name="Rodrigues L."/>
            <person name="Saibo N.J.M."/>
            <person name="Varela M.C."/>
            <person name="Egas C."/>
            <person name="Matos J."/>
            <person name="Miguel C.M."/>
            <person name="Oliveira M.M."/>
            <person name="Ricardo C.P."/>
            <person name="Goncalves S."/>
        </authorList>
    </citation>
    <scope>NUCLEOTIDE SEQUENCE [LARGE SCALE GENOMIC DNA]</scope>
    <source>
        <strain evidence="2">cv. HL8</strain>
    </source>
</reference>